<keyword evidence="4" id="KW-1185">Reference proteome</keyword>
<dbReference type="SUPFAM" id="SSF54637">
    <property type="entry name" value="Thioesterase/thiol ester dehydrase-isomerase"/>
    <property type="match status" value="1"/>
</dbReference>
<organism evidence="3 4">
    <name type="scientific">Amycolatopsis acididurans</name>
    <dbReference type="NCBI Taxonomy" id="2724524"/>
    <lineage>
        <taxon>Bacteria</taxon>
        <taxon>Bacillati</taxon>
        <taxon>Actinomycetota</taxon>
        <taxon>Actinomycetes</taxon>
        <taxon>Pseudonocardiales</taxon>
        <taxon>Pseudonocardiaceae</taxon>
        <taxon>Amycolatopsis</taxon>
    </lineage>
</organism>
<dbReference type="Pfam" id="PF01575">
    <property type="entry name" value="MaoC_dehydratas"/>
    <property type="match status" value="1"/>
</dbReference>
<name>A0ABX1JG46_9PSEU</name>
<dbReference type="Gene3D" id="3.10.129.10">
    <property type="entry name" value="Hotdog Thioesterase"/>
    <property type="match status" value="1"/>
</dbReference>
<dbReference type="InterPro" id="IPR002539">
    <property type="entry name" value="MaoC-like_dom"/>
</dbReference>
<evidence type="ECO:0000259" key="2">
    <source>
        <dbReference type="Pfam" id="PF01575"/>
    </source>
</evidence>
<dbReference type="InterPro" id="IPR029069">
    <property type="entry name" value="HotDog_dom_sf"/>
</dbReference>
<evidence type="ECO:0000256" key="1">
    <source>
        <dbReference type="ARBA" id="ARBA00005254"/>
    </source>
</evidence>
<protein>
    <submittedName>
        <fullName evidence="3">Acyl dehydratase</fullName>
    </submittedName>
</protein>
<accession>A0ABX1JG46</accession>
<proteinExistence type="inferred from homology"/>
<reference evidence="3 4" key="1">
    <citation type="submission" date="2020-04" db="EMBL/GenBank/DDBJ databases">
        <title>Novel species.</title>
        <authorList>
            <person name="Teo W.F.A."/>
            <person name="Lipun K."/>
            <person name="Srisuk N."/>
            <person name="Duangmal K."/>
        </authorList>
    </citation>
    <scope>NUCLEOTIDE SEQUENCE [LARGE SCALE GENOMIC DNA]</scope>
    <source>
        <strain evidence="3 4">K13G38</strain>
    </source>
</reference>
<evidence type="ECO:0000313" key="3">
    <source>
        <dbReference type="EMBL" id="NKQ57217.1"/>
    </source>
</evidence>
<sequence>MGSRFALDDLVLSEAQIIDFARRFDAQPFHVDPAAAAAGPFGGLVASGLQTVSELVSRWVSAVMVRAAGLGSPAIEAIRFLQPVRPSRRYTARAEVIGSRRSRRDPTQGVLTVLLELADSGTPVLTVEPIILIATRPGRTEK</sequence>
<dbReference type="Proteomes" id="UP000715441">
    <property type="component" value="Unassembled WGS sequence"/>
</dbReference>
<dbReference type="EMBL" id="JAAXLS010000033">
    <property type="protein sequence ID" value="NKQ57217.1"/>
    <property type="molecule type" value="Genomic_DNA"/>
</dbReference>
<evidence type="ECO:0000313" key="4">
    <source>
        <dbReference type="Proteomes" id="UP000715441"/>
    </source>
</evidence>
<feature type="domain" description="MaoC-like" evidence="2">
    <location>
        <begin position="9"/>
        <end position="107"/>
    </location>
</feature>
<comment type="caution">
    <text evidence="3">The sequence shown here is derived from an EMBL/GenBank/DDBJ whole genome shotgun (WGS) entry which is preliminary data.</text>
</comment>
<gene>
    <name evidence="3" type="ORF">HFP15_30535</name>
</gene>
<comment type="similarity">
    <text evidence="1">Belongs to the enoyl-CoA hydratase/isomerase family.</text>
</comment>